<reference evidence="2" key="2">
    <citation type="submission" date="2025-08" db="UniProtKB">
        <authorList>
            <consortium name="Ensembl"/>
        </authorList>
    </citation>
    <scope>IDENTIFICATION</scope>
</reference>
<reference evidence="2" key="3">
    <citation type="submission" date="2025-09" db="UniProtKB">
        <authorList>
            <consortium name="Ensembl"/>
        </authorList>
    </citation>
    <scope>IDENTIFICATION</scope>
</reference>
<reference evidence="3" key="1">
    <citation type="submission" date="2003-08" db="EMBL/GenBank/DDBJ databases">
        <authorList>
            <person name="Birren B."/>
            <person name="Nusbaum C."/>
            <person name="Abebe A."/>
            <person name="Abouelleil A."/>
            <person name="Adekoya E."/>
            <person name="Ait-zahra M."/>
            <person name="Allen N."/>
            <person name="Allen T."/>
            <person name="An P."/>
            <person name="Anderson M."/>
            <person name="Anderson S."/>
            <person name="Arachchi H."/>
            <person name="Armbruster J."/>
            <person name="Bachantsang P."/>
            <person name="Baldwin J."/>
            <person name="Barry A."/>
            <person name="Bayul T."/>
            <person name="Blitshsteyn B."/>
            <person name="Bloom T."/>
            <person name="Blye J."/>
            <person name="Boguslavskiy L."/>
            <person name="Borowsky M."/>
            <person name="Boukhgalter B."/>
            <person name="Brunache A."/>
            <person name="Butler J."/>
            <person name="Calixte N."/>
            <person name="Calvo S."/>
            <person name="Camarata J."/>
            <person name="Campo K."/>
            <person name="Chang J."/>
            <person name="Cheshatsang Y."/>
            <person name="Citroen M."/>
            <person name="Collymore A."/>
            <person name="Considine T."/>
            <person name="Cook A."/>
            <person name="Cooke P."/>
            <person name="Corum B."/>
            <person name="Cuomo C."/>
            <person name="David R."/>
            <person name="Dawoe T."/>
            <person name="Degray S."/>
            <person name="Dodge S."/>
            <person name="Dooley K."/>
            <person name="Dorje P."/>
            <person name="Dorjee K."/>
            <person name="Dorris L."/>
            <person name="Duffey N."/>
            <person name="Dupes A."/>
            <person name="Elkins T."/>
            <person name="Engels R."/>
            <person name="Erickson J."/>
            <person name="Farina A."/>
            <person name="Faro S."/>
            <person name="Ferreira P."/>
            <person name="Fischer H."/>
            <person name="Fitzgerald M."/>
            <person name="Foley K."/>
            <person name="Gage D."/>
            <person name="Galagan J."/>
            <person name="Gearin G."/>
            <person name="Gnerre S."/>
            <person name="Gnirke A."/>
            <person name="Goyette A."/>
            <person name="Graham J."/>
            <person name="Grandbois E."/>
            <person name="Gyaltsen K."/>
            <person name="Hafez N."/>
            <person name="Hagopian D."/>
            <person name="Hagos B."/>
            <person name="Hall J."/>
            <person name="Hatcher B."/>
            <person name="Heller A."/>
            <person name="Higgins H."/>
            <person name="Honan T."/>
            <person name="Horn A."/>
            <person name="Houde N."/>
            <person name="Hughes L."/>
            <person name="Hulme W."/>
            <person name="Husby E."/>
            <person name="Iliev I."/>
            <person name="Jaffe D."/>
            <person name="Jones C."/>
            <person name="Kamal M."/>
            <person name="Kamat A."/>
            <person name="Kamvysselis M."/>
            <person name="Karlsson E."/>
            <person name="Kells C."/>
            <person name="Kieu A."/>
            <person name="Kisner P."/>
            <person name="Kodira C."/>
            <person name="Kulbokas E."/>
            <person name="Labutti K."/>
            <person name="Lama D."/>
            <person name="Landers T."/>
            <person name="Leger J."/>
            <person name="Levine S."/>
            <person name="Lewis D."/>
            <person name="Lewis T."/>
            <person name="Lindblad-toh K."/>
            <person name="Liu X."/>
            <person name="Lokyitsang T."/>
            <person name="Lokyitsang Y."/>
            <person name="Lucien O."/>
            <person name="Lui A."/>
            <person name="Ma L.J."/>
            <person name="Mabbitt R."/>
            <person name="Macdonald J."/>
            <person name="Maclean C."/>
            <person name="Major J."/>
            <person name="Manning J."/>
            <person name="Marabella R."/>
            <person name="Maru K."/>
            <person name="Matthews C."/>
            <person name="Mauceli E."/>
            <person name="Mccarthy M."/>
            <person name="Mcdonough S."/>
            <person name="Mcghee T."/>
            <person name="Meldrim J."/>
            <person name="Meneus L."/>
            <person name="Mesirov J."/>
            <person name="Mihalev A."/>
            <person name="Mihova T."/>
            <person name="Mikkelsen T."/>
            <person name="Mlenga V."/>
            <person name="Moru K."/>
            <person name="Mozes J."/>
            <person name="Mulrain L."/>
            <person name="Munson G."/>
            <person name="Naylor J."/>
            <person name="Newes C."/>
            <person name="Nguyen C."/>
            <person name="Nguyen N."/>
            <person name="Nguyen T."/>
            <person name="Nicol R."/>
            <person name="Nielsen C."/>
            <person name="Nizzari M."/>
            <person name="Norbu C."/>
            <person name="Norbu N."/>
            <person name="O'donnell P."/>
            <person name="Okoawo O."/>
            <person name="O'leary S."/>
            <person name="Omotosho B."/>
            <person name="O'neill K."/>
            <person name="Osman S."/>
            <person name="Parker S."/>
            <person name="Perrin D."/>
            <person name="Phunkhang P."/>
            <person name="Piqani B."/>
            <person name="Purcell S."/>
            <person name="Rachupka T."/>
            <person name="Ramasamy U."/>
            <person name="Rameau R."/>
            <person name="Ray V."/>
            <person name="Raymond C."/>
            <person name="Retta R."/>
            <person name="Richardson S."/>
            <person name="Rise C."/>
            <person name="Rodriguez J."/>
            <person name="Rogers J."/>
            <person name="Rogov P."/>
            <person name="Rutman M."/>
            <person name="Schupbach R."/>
            <person name="Seaman C."/>
            <person name="Settipalli S."/>
            <person name="Sharpe T."/>
            <person name="Sheridan J."/>
            <person name="Sherpa N."/>
            <person name="Shi J."/>
            <person name="Smirnov S."/>
            <person name="Smith C."/>
            <person name="Sougnez C."/>
            <person name="Spencer B."/>
            <person name="Stalker J."/>
            <person name="Stange-thomann N."/>
            <person name="Stavropoulos S."/>
            <person name="Stetson K."/>
            <person name="Stone C."/>
            <person name="Stone S."/>
            <person name="Stubbs M."/>
            <person name="Talamas J."/>
            <person name="Tchuinga P."/>
            <person name="Tenzing P."/>
            <person name="Tesfaye S."/>
            <person name="Theodore J."/>
            <person name="Thoulutsang Y."/>
            <person name="Topham K."/>
            <person name="Towey S."/>
            <person name="Tsamla T."/>
            <person name="Tsomo N."/>
            <person name="Vallee D."/>
            <person name="Vassiliev H."/>
            <person name="Venkataraman V."/>
            <person name="Vinson J."/>
            <person name="Vo A."/>
            <person name="Wade C."/>
            <person name="Wang S."/>
            <person name="Wangchuk T."/>
            <person name="Wangdi T."/>
            <person name="Whittaker C."/>
            <person name="Wilkinson J."/>
            <person name="Wu Y."/>
            <person name="Wyman D."/>
            <person name="Yadav S."/>
            <person name="Yang S."/>
            <person name="Yang X."/>
            <person name="Yeager S."/>
            <person name="Yee E."/>
            <person name="Young G."/>
            <person name="Zainoun J."/>
            <person name="Zembeck L."/>
            <person name="Zimmer A."/>
            <person name="Zody M."/>
            <person name="Lander E."/>
        </authorList>
    </citation>
    <scope>NUCLEOTIDE SEQUENCE [LARGE SCALE GENOMIC DNA]</scope>
</reference>
<keyword evidence="3" id="KW-1185">Reference proteome</keyword>
<dbReference type="Ensembl" id="ENSCSAVT00000014328.1">
    <property type="protein sequence ID" value="ENSCSAVP00000014164.1"/>
    <property type="gene ID" value="ENSCSAVG00000008307.1"/>
</dbReference>
<proteinExistence type="predicted"/>
<organism evidence="2 3">
    <name type="scientific">Ciona savignyi</name>
    <name type="common">Pacific transparent sea squirt</name>
    <dbReference type="NCBI Taxonomy" id="51511"/>
    <lineage>
        <taxon>Eukaryota</taxon>
        <taxon>Metazoa</taxon>
        <taxon>Chordata</taxon>
        <taxon>Tunicata</taxon>
        <taxon>Ascidiacea</taxon>
        <taxon>Phlebobranchia</taxon>
        <taxon>Cionidae</taxon>
        <taxon>Ciona</taxon>
    </lineage>
</organism>
<protein>
    <submittedName>
        <fullName evidence="2">Uncharacterized protein</fullName>
    </submittedName>
</protein>
<name>H2Z999_CIOSA</name>
<feature type="region of interest" description="Disordered" evidence="1">
    <location>
        <begin position="1"/>
        <end position="44"/>
    </location>
</feature>
<evidence type="ECO:0000256" key="1">
    <source>
        <dbReference type="SAM" id="MobiDB-lite"/>
    </source>
</evidence>
<dbReference type="AlphaFoldDB" id="H2Z999"/>
<accession>H2Z999</accession>
<sequence length="77" mass="8533">STTPPSTTPPNTASPPSTTTRPTSTTAPPTSTIAPTTDPNTGSCQAYREYTQTINAFRVEMNKWDIRFREWQQSVRT</sequence>
<dbReference type="HOGENOM" id="CLU_2644293_0_0_1"/>
<evidence type="ECO:0000313" key="2">
    <source>
        <dbReference type="Ensembl" id="ENSCSAVP00000014164.1"/>
    </source>
</evidence>
<feature type="compositionally biased region" description="Low complexity" evidence="1">
    <location>
        <begin position="1"/>
        <end position="37"/>
    </location>
</feature>
<dbReference type="InParanoid" id="H2Z999"/>
<dbReference type="Proteomes" id="UP000007875">
    <property type="component" value="Unassembled WGS sequence"/>
</dbReference>
<evidence type="ECO:0000313" key="3">
    <source>
        <dbReference type="Proteomes" id="UP000007875"/>
    </source>
</evidence>